<accession>A0AA46BMF5</accession>
<proteinExistence type="predicted"/>
<dbReference type="EMBL" id="UFYA01000001">
    <property type="protein sequence ID" value="STD07155.1"/>
    <property type="molecule type" value="Genomic_DNA"/>
</dbReference>
<feature type="transmembrane region" description="Helical" evidence="1">
    <location>
        <begin position="47"/>
        <end position="68"/>
    </location>
</feature>
<keyword evidence="1" id="KW-1133">Transmembrane helix</keyword>
<dbReference type="Proteomes" id="UP000254118">
    <property type="component" value="Unassembled WGS sequence"/>
</dbReference>
<name>A0AA46BMF5_9MICO</name>
<evidence type="ECO:0000313" key="2">
    <source>
        <dbReference type="EMBL" id="STD07155.1"/>
    </source>
</evidence>
<gene>
    <name evidence="2" type="ORF">NCTC7915_00747</name>
</gene>
<organism evidence="2 3">
    <name type="scientific">Dermatophilus congolensis</name>
    <dbReference type="NCBI Taxonomy" id="1863"/>
    <lineage>
        <taxon>Bacteria</taxon>
        <taxon>Bacillati</taxon>
        <taxon>Actinomycetota</taxon>
        <taxon>Actinomycetes</taxon>
        <taxon>Micrococcales</taxon>
        <taxon>Dermatophilaceae</taxon>
        <taxon>Dermatophilus</taxon>
    </lineage>
</organism>
<dbReference type="RefSeq" id="WP_115029931.1">
    <property type="nucleotide sequence ID" value="NZ_UFYA01000001.1"/>
</dbReference>
<protein>
    <submittedName>
        <fullName evidence="2">Uncharacterized protein</fullName>
    </submittedName>
</protein>
<keyword evidence="1" id="KW-0812">Transmembrane</keyword>
<comment type="caution">
    <text evidence="2">The sequence shown here is derived from an EMBL/GenBank/DDBJ whole genome shotgun (WGS) entry which is preliminary data.</text>
</comment>
<reference evidence="2 3" key="1">
    <citation type="submission" date="2018-06" db="EMBL/GenBank/DDBJ databases">
        <authorList>
            <consortium name="Pathogen Informatics"/>
            <person name="Doyle S."/>
        </authorList>
    </citation>
    <scope>NUCLEOTIDE SEQUENCE [LARGE SCALE GENOMIC DNA]</scope>
    <source>
        <strain evidence="2 3">NCTC7915</strain>
    </source>
</reference>
<dbReference type="AlphaFoldDB" id="A0AA46BMF5"/>
<feature type="transmembrane region" description="Helical" evidence="1">
    <location>
        <begin position="20"/>
        <end position="40"/>
    </location>
</feature>
<evidence type="ECO:0000256" key="1">
    <source>
        <dbReference type="SAM" id="Phobius"/>
    </source>
</evidence>
<keyword evidence="1" id="KW-0472">Membrane</keyword>
<feature type="transmembrane region" description="Helical" evidence="1">
    <location>
        <begin position="74"/>
        <end position="93"/>
    </location>
</feature>
<evidence type="ECO:0000313" key="3">
    <source>
        <dbReference type="Proteomes" id="UP000254118"/>
    </source>
</evidence>
<sequence length="106" mass="11529">MLPFLIFCYWRPEDLQVTLIAFLTCGSGILISLYVGILIPMDRENPLAAFIGITVSFVSPLAIFVALAMTGMPIVLQVAAGILAHVVVMYYSIDGIHTLEKSARNA</sequence>